<sequence length="173" mass="19138">MFSTNMFVLGAGVGINTGDIIFQLVTFLILLALLKKYAFGPLMGIMKEREQHISSEIESAERNHVESKQLLEEQRALLKEARVEAQELIERAKKQAEDQKEGIIAAAKAEAVSMKEAAVTEIQSEKVQAITALQKQVASLSVLIASKVIEKELKEEDQAALVQQYIKEAGEAR</sequence>
<accession>A0A917ERL9</accession>
<keyword evidence="10 13" id="KW-0066">ATP synthesis</keyword>
<evidence type="ECO:0000256" key="1">
    <source>
        <dbReference type="ARBA" id="ARBA00005513"/>
    </source>
</evidence>
<dbReference type="Gene3D" id="6.10.250.1580">
    <property type="match status" value="1"/>
</dbReference>
<keyword evidence="4 13" id="KW-0138">CF(0)</keyword>
<dbReference type="GO" id="GO:0045259">
    <property type="term" value="C:proton-transporting ATP synthase complex"/>
    <property type="evidence" value="ECO:0007669"/>
    <property type="project" value="UniProtKB-KW"/>
</dbReference>
<evidence type="ECO:0000256" key="2">
    <source>
        <dbReference type="ARBA" id="ARBA00022448"/>
    </source>
</evidence>
<evidence type="ECO:0000256" key="6">
    <source>
        <dbReference type="ARBA" id="ARBA00022781"/>
    </source>
</evidence>
<dbReference type="GO" id="GO:0046961">
    <property type="term" value="F:proton-transporting ATPase activity, rotational mechanism"/>
    <property type="evidence" value="ECO:0007669"/>
    <property type="project" value="TreeGrafter"/>
</dbReference>
<dbReference type="PANTHER" id="PTHR33445:SF1">
    <property type="entry name" value="ATP SYNTHASE SUBUNIT B"/>
    <property type="match status" value="1"/>
</dbReference>
<keyword evidence="7 13" id="KW-1133">Transmembrane helix</keyword>
<evidence type="ECO:0000256" key="14">
    <source>
        <dbReference type="RuleBase" id="RU003848"/>
    </source>
</evidence>
<evidence type="ECO:0000256" key="13">
    <source>
        <dbReference type="HAMAP-Rule" id="MF_01398"/>
    </source>
</evidence>
<dbReference type="AlphaFoldDB" id="A0A917ERL9"/>
<dbReference type="NCBIfam" id="TIGR01144">
    <property type="entry name" value="ATP_synt_b"/>
    <property type="match status" value="1"/>
</dbReference>
<evidence type="ECO:0000256" key="5">
    <source>
        <dbReference type="ARBA" id="ARBA00022692"/>
    </source>
</evidence>
<dbReference type="InterPro" id="IPR028987">
    <property type="entry name" value="ATP_synth_B-like_membr_sf"/>
</dbReference>
<dbReference type="Pfam" id="PF00430">
    <property type="entry name" value="ATP-synt_B"/>
    <property type="match status" value="1"/>
</dbReference>
<evidence type="ECO:0000256" key="15">
    <source>
        <dbReference type="SAM" id="Coils"/>
    </source>
</evidence>
<keyword evidence="17" id="KW-1185">Reference proteome</keyword>
<dbReference type="SUPFAM" id="SSF81573">
    <property type="entry name" value="F1F0 ATP synthase subunit B, membrane domain"/>
    <property type="match status" value="1"/>
</dbReference>
<evidence type="ECO:0000313" key="16">
    <source>
        <dbReference type="EMBL" id="GGE81887.1"/>
    </source>
</evidence>
<dbReference type="InterPro" id="IPR050059">
    <property type="entry name" value="ATP_synthase_B_chain"/>
</dbReference>
<reference evidence="16" key="1">
    <citation type="journal article" date="2014" name="Int. J. Syst. Evol. Microbiol.">
        <title>Complete genome sequence of Corynebacterium casei LMG S-19264T (=DSM 44701T), isolated from a smear-ripened cheese.</title>
        <authorList>
            <consortium name="US DOE Joint Genome Institute (JGI-PGF)"/>
            <person name="Walter F."/>
            <person name="Albersmeier A."/>
            <person name="Kalinowski J."/>
            <person name="Ruckert C."/>
        </authorList>
    </citation>
    <scope>NUCLEOTIDE SEQUENCE</scope>
    <source>
        <strain evidence="16">CGMCC 1.12698</strain>
    </source>
</reference>
<reference evidence="16" key="2">
    <citation type="submission" date="2020-09" db="EMBL/GenBank/DDBJ databases">
        <authorList>
            <person name="Sun Q."/>
            <person name="Zhou Y."/>
        </authorList>
    </citation>
    <scope>NUCLEOTIDE SEQUENCE</scope>
    <source>
        <strain evidence="16">CGMCC 1.12698</strain>
    </source>
</reference>
<evidence type="ECO:0000256" key="4">
    <source>
        <dbReference type="ARBA" id="ARBA00022547"/>
    </source>
</evidence>
<comment type="function">
    <text evidence="13">Component of the F(0) channel, it forms part of the peripheral stalk, linking F(1) to F(0).</text>
</comment>
<dbReference type="InterPro" id="IPR005864">
    <property type="entry name" value="ATP_synth_F0_bsu_bac"/>
</dbReference>
<evidence type="ECO:0000256" key="11">
    <source>
        <dbReference type="ARBA" id="ARBA00025198"/>
    </source>
</evidence>
<dbReference type="GO" id="GO:0046933">
    <property type="term" value="F:proton-transporting ATP synthase activity, rotational mechanism"/>
    <property type="evidence" value="ECO:0007669"/>
    <property type="project" value="UniProtKB-UniRule"/>
</dbReference>
<evidence type="ECO:0000256" key="9">
    <source>
        <dbReference type="ARBA" id="ARBA00023136"/>
    </source>
</evidence>
<protein>
    <recommendedName>
        <fullName evidence="13">ATP synthase subunit b</fullName>
    </recommendedName>
    <alternativeName>
        <fullName evidence="13">ATP synthase F(0) sector subunit b</fullName>
    </alternativeName>
    <alternativeName>
        <fullName evidence="13">ATPase subunit I</fullName>
    </alternativeName>
    <alternativeName>
        <fullName evidence="13">F-type ATPase subunit b</fullName>
        <shortName evidence="13">F-ATPase subunit b</shortName>
    </alternativeName>
</protein>
<evidence type="ECO:0000256" key="3">
    <source>
        <dbReference type="ARBA" id="ARBA00022475"/>
    </source>
</evidence>
<keyword evidence="3 13" id="KW-1003">Cell membrane</keyword>
<dbReference type="PANTHER" id="PTHR33445">
    <property type="entry name" value="ATP SYNTHASE SUBUNIT B', CHLOROPLASTIC"/>
    <property type="match status" value="1"/>
</dbReference>
<keyword evidence="15" id="KW-0175">Coiled coil</keyword>
<keyword evidence="8 13" id="KW-0406">Ion transport</keyword>
<evidence type="ECO:0000256" key="8">
    <source>
        <dbReference type="ARBA" id="ARBA00023065"/>
    </source>
</evidence>
<proteinExistence type="inferred from homology"/>
<evidence type="ECO:0000256" key="10">
    <source>
        <dbReference type="ARBA" id="ARBA00023310"/>
    </source>
</evidence>
<keyword evidence="5 13" id="KW-0812">Transmembrane</keyword>
<keyword evidence="9 13" id="KW-0472">Membrane</keyword>
<gene>
    <name evidence="13 16" type="primary">atpF</name>
    <name evidence="16" type="ORF">GCM10007140_34410</name>
</gene>
<name>A0A917ERL9_9BACI</name>
<organism evidence="16 17">
    <name type="scientific">Priestia taiwanensis</name>
    <dbReference type="NCBI Taxonomy" id="1347902"/>
    <lineage>
        <taxon>Bacteria</taxon>
        <taxon>Bacillati</taxon>
        <taxon>Bacillota</taxon>
        <taxon>Bacilli</taxon>
        <taxon>Bacillales</taxon>
        <taxon>Bacillaceae</taxon>
        <taxon>Priestia</taxon>
    </lineage>
</organism>
<evidence type="ECO:0000256" key="12">
    <source>
        <dbReference type="ARBA" id="ARBA00037847"/>
    </source>
</evidence>
<evidence type="ECO:0000313" key="17">
    <source>
        <dbReference type="Proteomes" id="UP000605259"/>
    </source>
</evidence>
<comment type="function">
    <text evidence="11 13">F(1)F(0) ATP synthase produces ATP from ADP in the presence of a proton or sodium gradient. F-type ATPases consist of two structural domains, F(1) containing the extramembraneous catalytic core and F(0) containing the membrane proton channel, linked together by a central stalk and a peripheral stalk. During catalysis, ATP synthesis in the catalytic domain of F(1) is coupled via a rotary mechanism of the central stalk subunits to proton translocation.</text>
</comment>
<comment type="caution">
    <text evidence="16">The sequence shown here is derived from an EMBL/GenBank/DDBJ whole genome shotgun (WGS) entry which is preliminary data.</text>
</comment>
<dbReference type="Proteomes" id="UP000605259">
    <property type="component" value="Unassembled WGS sequence"/>
</dbReference>
<evidence type="ECO:0000256" key="7">
    <source>
        <dbReference type="ARBA" id="ARBA00022989"/>
    </source>
</evidence>
<feature type="coiled-coil region" evidence="15">
    <location>
        <begin position="57"/>
        <end position="102"/>
    </location>
</feature>
<dbReference type="EMBL" id="BMFK01000005">
    <property type="protein sequence ID" value="GGE81887.1"/>
    <property type="molecule type" value="Genomic_DNA"/>
</dbReference>
<comment type="subunit">
    <text evidence="13">F-type ATPases have 2 components, F(1) - the catalytic core - and F(0) - the membrane proton channel. F(1) has five subunits: alpha(3), beta(3), gamma(1), delta(1), epsilon(1). F(0) has three main subunits: a(1), b(2) and c(10-14). The alpha and beta chains form an alternating ring which encloses part of the gamma chain. F(1) is attached to F(0) by a central stalk formed by the gamma and epsilon chains, while a peripheral stalk is formed by the delta and b chains.</text>
</comment>
<comment type="similarity">
    <text evidence="1 13 14">Belongs to the ATPase B chain family.</text>
</comment>
<dbReference type="GO" id="GO:0005886">
    <property type="term" value="C:plasma membrane"/>
    <property type="evidence" value="ECO:0007669"/>
    <property type="project" value="UniProtKB-SubCell"/>
</dbReference>
<comment type="subcellular location">
    <subcellularLocation>
        <location evidence="13">Cell membrane</location>
        <topology evidence="13">Single-pass membrane protein</topology>
    </subcellularLocation>
    <subcellularLocation>
        <location evidence="12">Endomembrane system</location>
        <topology evidence="12">Single-pass membrane protein</topology>
    </subcellularLocation>
</comment>
<keyword evidence="2 13" id="KW-0813">Transport</keyword>
<dbReference type="NCBIfam" id="NF009987">
    <property type="entry name" value="PRK13453.1"/>
    <property type="match status" value="1"/>
</dbReference>
<dbReference type="HAMAP" id="MF_01398">
    <property type="entry name" value="ATP_synth_b_bprime"/>
    <property type="match status" value="1"/>
</dbReference>
<dbReference type="InterPro" id="IPR002146">
    <property type="entry name" value="ATP_synth_b/b'su_bac/chlpt"/>
</dbReference>
<dbReference type="CDD" id="cd06503">
    <property type="entry name" value="ATP-synt_Fo_b"/>
    <property type="match status" value="1"/>
</dbReference>
<keyword evidence="6 13" id="KW-0375">Hydrogen ion transport</keyword>
<dbReference type="GO" id="GO:0012505">
    <property type="term" value="C:endomembrane system"/>
    <property type="evidence" value="ECO:0007669"/>
    <property type="project" value="UniProtKB-SubCell"/>
</dbReference>